<keyword evidence="1" id="KW-0812">Transmembrane</keyword>
<keyword evidence="1" id="KW-1133">Transmembrane helix</keyword>
<feature type="domain" description="SSD" evidence="2">
    <location>
        <begin position="73"/>
        <end position="112"/>
    </location>
</feature>
<keyword evidence="4" id="KW-1185">Reference proteome</keyword>
<evidence type="ECO:0000256" key="1">
    <source>
        <dbReference type="SAM" id="Phobius"/>
    </source>
</evidence>
<feature type="transmembrane region" description="Helical" evidence="1">
    <location>
        <begin position="57"/>
        <end position="78"/>
    </location>
</feature>
<dbReference type="Proteomes" id="UP000597762">
    <property type="component" value="Unassembled WGS sequence"/>
</dbReference>
<dbReference type="InterPro" id="IPR000731">
    <property type="entry name" value="SSD"/>
</dbReference>
<evidence type="ECO:0000313" key="3">
    <source>
        <dbReference type="EMBL" id="CAE1283968.1"/>
    </source>
</evidence>
<gene>
    <name evidence="3" type="ORF">SPHA_44408</name>
</gene>
<dbReference type="AlphaFoldDB" id="A0A812D355"/>
<comment type="caution">
    <text evidence="3">The sequence shown here is derived from an EMBL/GenBank/DDBJ whole genome shotgun (WGS) entry which is preliminary data.</text>
</comment>
<accession>A0A812D355</accession>
<feature type="transmembrane region" description="Helical" evidence="1">
    <location>
        <begin position="84"/>
        <end position="106"/>
    </location>
</feature>
<evidence type="ECO:0000259" key="2">
    <source>
        <dbReference type="PROSITE" id="PS50156"/>
    </source>
</evidence>
<dbReference type="EMBL" id="CAHIKZ030002269">
    <property type="protein sequence ID" value="CAE1283968.1"/>
    <property type="molecule type" value="Genomic_DNA"/>
</dbReference>
<proteinExistence type="predicted"/>
<reference evidence="3" key="1">
    <citation type="submission" date="2021-01" db="EMBL/GenBank/DDBJ databases">
        <authorList>
            <person name="Li R."/>
            <person name="Bekaert M."/>
        </authorList>
    </citation>
    <scope>NUCLEOTIDE SEQUENCE</scope>
    <source>
        <strain evidence="3">Farmed</strain>
    </source>
</reference>
<sequence>MAGSLSSPFLLLSFFFSLPLWVILSTFPSFLCRFFIVSIFHTSLSIIFFVHSFFRLLFFYFSLSTLSVFLCCFSVAIFKTSPFLLSFCVLYFFSFIFLFFLSILVFDSDLSLEIPCNFYSLSLFFSLNFSLLLTHLLANTLNQSLSFFLSLSFFCFIVGINATANSQVCMKNVGCLFGIGQSIRMNIFDVRQHSLRQISVIIAMAAFVSNGEEV</sequence>
<dbReference type="PROSITE" id="PS50156">
    <property type="entry name" value="SSD"/>
    <property type="match status" value="1"/>
</dbReference>
<protein>
    <recommendedName>
        <fullName evidence="2">SSD domain-containing protein</fullName>
    </recommendedName>
</protein>
<organism evidence="3 4">
    <name type="scientific">Acanthosepion pharaonis</name>
    <name type="common">Pharaoh cuttlefish</name>
    <name type="synonym">Sepia pharaonis</name>
    <dbReference type="NCBI Taxonomy" id="158019"/>
    <lineage>
        <taxon>Eukaryota</taxon>
        <taxon>Metazoa</taxon>
        <taxon>Spiralia</taxon>
        <taxon>Lophotrochozoa</taxon>
        <taxon>Mollusca</taxon>
        <taxon>Cephalopoda</taxon>
        <taxon>Coleoidea</taxon>
        <taxon>Decapodiformes</taxon>
        <taxon>Sepiida</taxon>
        <taxon>Sepiina</taxon>
        <taxon>Sepiidae</taxon>
        <taxon>Acanthosepion</taxon>
    </lineage>
</organism>
<name>A0A812D355_ACAPH</name>
<feature type="transmembrane region" description="Helical" evidence="1">
    <location>
        <begin position="118"/>
        <end position="138"/>
    </location>
</feature>
<keyword evidence="1" id="KW-0472">Membrane</keyword>
<evidence type="ECO:0000313" key="4">
    <source>
        <dbReference type="Proteomes" id="UP000597762"/>
    </source>
</evidence>
<feature type="transmembrane region" description="Helical" evidence="1">
    <location>
        <begin position="144"/>
        <end position="164"/>
    </location>
</feature>